<name>A0ABQ5KE27_9EUKA</name>
<protein>
    <submittedName>
        <fullName evidence="3">Ethanolamine utilization protein EutN/carboxysome shell vertex protein CcmL like protein</fullName>
    </submittedName>
</protein>
<evidence type="ECO:0000313" key="3">
    <source>
        <dbReference type="EMBL" id="GKT30806.1"/>
    </source>
</evidence>
<accession>A0ABQ5KE27</accession>
<comment type="subcellular location">
    <subcellularLocation>
        <location evidence="1">Bacterial microcompartment</location>
    </subcellularLocation>
</comment>
<dbReference type="Pfam" id="PF03319">
    <property type="entry name" value="EutN_CcmL"/>
    <property type="match status" value="1"/>
</dbReference>
<dbReference type="SUPFAM" id="SSF159133">
    <property type="entry name" value="EutN/CcmL-like"/>
    <property type="match status" value="1"/>
</dbReference>
<keyword evidence="4" id="KW-1185">Reference proteome</keyword>
<dbReference type="InterPro" id="IPR004992">
    <property type="entry name" value="EutN_CcmL"/>
</dbReference>
<sequence>IKPIDHLSAADRPEITAADAVGAGIGDTVMVVRGSSARKVLQKDDCPLDAMVVGIVDQVDVDKTVEV</sequence>
<proteinExistence type="predicted"/>
<organism evidence="3 4">
    <name type="scientific">Aduncisulcus paluster</name>
    <dbReference type="NCBI Taxonomy" id="2918883"/>
    <lineage>
        <taxon>Eukaryota</taxon>
        <taxon>Metamonada</taxon>
        <taxon>Carpediemonas-like organisms</taxon>
        <taxon>Aduncisulcus</taxon>
    </lineage>
</organism>
<evidence type="ECO:0000256" key="2">
    <source>
        <dbReference type="ARBA" id="ARBA00024446"/>
    </source>
</evidence>
<dbReference type="InterPro" id="IPR036677">
    <property type="entry name" value="EutN_CcmL_sf"/>
</dbReference>
<reference evidence="3" key="1">
    <citation type="submission" date="2022-03" db="EMBL/GenBank/DDBJ databases">
        <title>Draft genome sequence of Aduncisulcus paluster, a free-living microaerophilic Fornicata.</title>
        <authorList>
            <person name="Yuyama I."/>
            <person name="Kume K."/>
            <person name="Tamura T."/>
            <person name="Inagaki Y."/>
            <person name="Hashimoto T."/>
        </authorList>
    </citation>
    <scope>NUCLEOTIDE SEQUENCE</scope>
    <source>
        <strain evidence="3">NY0171</strain>
    </source>
</reference>
<gene>
    <name evidence="3" type="ORF">ADUPG1_005648</name>
</gene>
<evidence type="ECO:0000256" key="1">
    <source>
        <dbReference type="ARBA" id="ARBA00024322"/>
    </source>
</evidence>
<feature type="non-terminal residue" evidence="3">
    <location>
        <position position="1"/>
    </location>
</feature>
<dbReference type="EMBL" id="BQXS01009090">
    <property type="protein sequence ID" value="GKT30806.1"/>
    <property type="molecule type" value="Genomic_DNA"/>
</dbReference>
<dbReference type="Proteomes" id="UP001057375">
    <property type="component" value="Unassembled WGS sequence"/>
</dbReference>
<dbReference type="PANTHER" id="PTHR36539">
    <property type="entry name" value="ETHANOLAMINE UTILIZATION PROTEIN EUTN"/>
    <property type="match status" value="1"/>
</dbReference>
<keyword evidence="2" id="KW-1283">Bacterial microcompartment</keyword>
<dbReference type="PROSITE" id="PS51932">
    <property type="entry name" value="BMV"/>
    <property type="match status" value="1"/>
</dbReference>
<evidence type="ECO:0000313" key="4">
    <source>
        <dbReference type="Proteomes" id="UP001057375"/>
    </source>
</evidence>
<dbReference type="Gene3D" id="2.40.50.220">
    <property type="entry name" value="EutN/Ccml"/>
    <property type="match status" value="1"/>
</dbReference>
<comment type="caution">
    <text evidence="3">The sequence shown here is derived from an EMBL/GenBank/DDBJ whole genome shotgun (WGS) entry which is preliminary data.</text>
</comment>